<keyword evidence="9 11" id="KW-0040">ANK repeat</keyword>
<dbReference type="FunFam" id="1.25.40.20:FF:000006">
    <property type="entry name" value="Arf-GAP with SH3 domain, ANK repeat and PH domain-containing protein 2"/>
    <property type="match status" value="1"/>
</dbReference>
<dbReference type="GeneID" id="119724387"/>
<evidence type="ECO:0000256" key="10">
    <source>
        <dbReference type="ARBA" id="ARBA00023136"/>
    </source>
</evidence>
<dbReference type="CDD" id="cd08834">
    <property type="entry name" value="ArfGap_ASAP"/>
    <property type="match status" value="1"/>
</dbReference>
<feature type="compositionally biased region" description="Low complexity" evidence="15">
    <location>
        <begin position="923"/>
        <end position="938"/>
    </location>
</feature>
<dbReference type="Pfam" id="PF01412">
    <property type="entry name" value="ArfGap"/>
    <property type="match status" value="1"/>
</dbReference>
<dbReference type="InterPro" id="IPR036028">
    <property type="entry name" value="SH3-like_dom_sf"/>
</dbReference>
<keyword evidence="3 12" id="KW-0728">SH3 domain</keyword>
<dbReference type="PROSITE" id="PS50003">
    <property type="entry name" value="PH_DOMAIN"/>
    <property type="match status" value="1"/>
</dbReference>
<evidence type="ECO:0000256" key="14">
    <source>
        <dbReference type="SAM" id="Coils"/>
    </source>
</evidence>
<dbReference type="Gene3D" id="2.30.29.30">
    <property type="entry name" value="Pleckstrin-homology domain (PH domain)/Phosphotyrosine-binding domain (PTB)"/>
    <property type="match status" value="1"/>
</dbReference>
<feature type="domain" description="Arf-GAP" evidence="18">
    <location>
        <begin position="423"/>
        <end position="543"/>
    </location>
</feature>
<evidence type="ECO:0000256" key="3">
    <source>
        <dbReference type="ARBA" id="ARBA00022443"/>
    </source>
</evidence>
<keyword evidence="13" id="KW-0863">Zinc-finger</keyword>
<evidence type="ECO:0000256" key="4">
    <source>
        <dbReference type="ARBA" id="ARBA00022468"/>
    </source>
</evidence>
<dbReference type="InterPro" id="IPR038508">
    <property type="entry name" value="ArfGAP_dom_sf"/>
</dbReference>
<dbReference type="InterPro" id="IPR043593">
    <property type="entry name" value="ASAP"/>
</dbReference>
<dbReference type="PROSITE" id="PS50002">
    <property type="entry name" value="SH3"/>
    <property type="match status" value="1"/>
</dbReference>
<dbReference type="Gene3D" id="1.25.40.950">
    <property type="match status" value="1"/>
</dbReference>
<dbReference type="Pfam" id="PF16746">
    <property type="entry name" value="BAR_3"/>
    <property type="match status" value="1"/>
</dbReference>
<evidence type="ECO:0000256" key="7">
    <source>
        <dbReference type="ARBA" id="ARBA00022737"/>
    </source>
</evidence>
<dbReference type="Gene3D" id="1.10.220.150">
    <property type="entry name" value="Arf GTPase activating protein"/>
    <property type="match status" value="1"/>
</dbReference>
<feature type="compositionally biased region" description="Basic and acidic residues" evidence="15">
    <location>
        <begin position="744"/>
        <end position="758"/>
    </location>
</feature>
<feature type="domain" description="SH3" evidence="16">
    <location>
        <begin position="965"/>
        <end position="1027"/>
    </location>
</feature>
<evidence type="ECO:0000256" key="8">
    <source>
        <dbReference type="ARBA" id="ARBA00022833"/>
    </source>
</evidence>
<dbReference type="SUPFAM" id="SSF48403">
    <property type="entry name" value="Ankyrin repeat"/>
    <property type="match status" value="1"/>
</dbReference>
<dbReference type="CDD" id="cd07604">
    <property type="entry name" value="BAR_ASAPs"/>
    <property type="match status" value="1"/>
</dbReference>
<dbReference type="SMART" id="SM00233">
    <property type="entry name" value="PH"/>
    <property type="match status" value="1"/>
</dbReference>
<keyword evidence="5" id="KW-0963">Cytoplasm</keyword>
<dbReference type="RefSeq" id="XP_038051343.1">
    <property type="nucleotide sequence ID" value="XM_038195415.1"/>
</dbReference>
<dbReference type="InterPro" id="IPR001849">
    <property type="entry name" value="PH_domain"/>
</dbReference>
<feature type="compositionally biased region" description="Basic and acidic residues" evidence="15">
    <location>
        <begin position="826"/>
        <end position="838"/>
    </location>
</feature>
<dbReference type="Proteomes" id="UP000887568">
    <property type="component" value="Unplaced"/>
</dbReference>
<keyword evidence="8" id="KW-0862">Zinc</keyword>
<dbReference type="Gene3D" id="1.20.1270.60">
    <property type="entry name" value="Arfaptin homology (AH) domain/BAR domain"/>
    <property type="match status" value="1"/>
</dbReference>
<dbReference type="SMART" id="SM00248">
    <property type="entry name" value="ANK"/>
    <property type="match status" value="2"/>
</dbReference>
<dbReference type="SMART" id="SM00326">
    <property type="entry name" value="SH3"/>
    <property type="match status" value="1"/>
</dbReference>
<evidence type="ECO:0000256" key="15">
    <source>
        <dbReference type="SAM" id="MobiDB-lite"/>
    </source>
</evidence>
<dbReference type="FunFam" id="2.30.30.40:FF:000012">
    <property type="entry name" value="Arf-GAP with SH3 domain, ANK repeat and PH domain-containing protein 2"/>
    <property type="match status" value="1"/>
</dbReference>
<dbReference type="PROSITE" id="PS50115">
    <property type="entry name" value="ARFGAP"/>
    <property type="match status" value="1"/>
</dbReference>
<dbReference type="SUPFAM" id="SSF103657">
    <property type="entry name" value="BAR/IMD domain-like"/>
    <property type="match status" value="1"/>
</dbReference>
<dbReference type="GO" id="GO:0016020">
    <property type="term" value="C:membrane"/>
    <property type="evidence" value="ECO:0007669"/>
    <property type="project" value="UniProtKB-SubCell"/>
</dbReference>
<keyword evidence="7" id="KW-0677">Repeat</keyword>
<evidence type="ECO:0000256" key="12">
    <source>
        <dbReference type="PROSITE-ProRule" id="PRU00192"/>
    </source>
</evidence>
<feature type="compositionally biased region" description="Polar residues" evidence="15">
    <location>
        <begin position="731"/>
        <end position="742"/>
    </location>
</feature>
<evidence type="ECO:0000256" key="5">
    <source>
        <dbReference type="ARBA" id="ARBA00022490"/>
    </source>
</evidence>
<dbReference type="EnsemblMetazoa" id="XM_038195415.1">
    <property type="protein sequence ID" value="XP_038051343.1"/>
    <property type="gene ID" value="LOC119724387"/>
</dbReference>
<comment type="subcellular location">
    <subcellularLocation>
        <location evidence="2">Cytoplasm</location>
    </subcellularLocation>
    <subcellularLocation>
        <location evidence="1">Membrane</location>
    </subcellularLocation>
</comment>
<evidence type="ECO:0000259" key="17">
    <source>
        <dbReference type="PROSITE" id="PS50003"/>
    </source>
</evidence>
<feature type="domain" description="PH" evidence="17">
    <location>
        <begin position="303"/>
        <end position="397"/>
    </location>
</feature>
<accession>A0A913ZHT5</accession>
<dbReference type="OMA" id="CAVKNGM"/>
<name>A0A913ZHT5_PATMI</name>
<dbReference type="SUPFAM" id="SSF50044">
    <property type="entry name" value="SH3-domain"/>
    <property type="match status" value="1"/>
</dbReference>
<evidence type="ECO:0000259" key="18">
    <source>
        <dbReference type="PROSITE" id="PS50115"/>
    </source>
</evidence>
<dbReference type="OrthoDB" id="435430at2759"/>
<dbReference type="GO" id="GO:0008270">
    <property type="term" value="F:zinc ion binding"/>
    <property type="evidence" value="ECO:0007669"/>
    <property type="project" value="UniProtKB-KW"/>
</dbReference>
<dbReference type="SUPFAM" id="SSF50729">
    <property type="entry name" value="PH domain-like"/>
    <property type="match status" value="1"/>
</dbReference>
<keyword evidence="4" id="KW-0343">GTPase activation</keyword>
<dbReference type="InterPro" id="IPR004148">
    <property type="entry name" value="BAR_dom"/>
</dbReference>
<dbReference type="PROSITE" id="PS50297">
    <property type="entry name" value="ANK_REP_REGION"/>
    <property type="match status" value="1"/>
</dbReference>
<dbReference type="PANTHER" id="PTHR45854">
    <property type="entry name" value="ASAP FAMILY MEMBER"/>
    <property type="match status" value="1"/>
</dbReference>
<feature type="repeat" description="ANK" evidence="11">
    <location>
        <begin position="617"/>
        <end position="649"/>
    </location>
</feature>
<evidence type="ECO:0000259" key="16">
    <source>
        <dbReference type="PROSITE" id="PS50002"/>
    </source>
</evidence>
<feature type="coiled-coil region" evidence="14">
    <location>
        <begin position="144"/>
        <end position="171"/>
    </location>
</feature>
<evidence type="ECO:0000313" key="20">
    <source>
        <dbReference type="Proteomes" id="UP000887568"/>
    </source>
</evidence>
<dbReference type="InterPro" id="IPR001164">
    <property type="entry name" value="ArfGAP_dom"/>
</dbReference>
<dbReference type="InterPro" id="IPR011993">
    <property type="entry name" value="PH-like_dom_sf"/>
</dbReference>
<dbReference type="InterPro" id="IPR036770">
    <property type="entry name" value="Ankyrin_rpt-contain_sf"/>
</dbReference>
<sequence>MPELISVLEFVNETNEDLNSPTTSSFVGKMGACRNVVAQLEETLDSDRSGLGKMRKSVKNIYNTGNTYVGNLLSFAENLEKLGSSTLSKEKEPDLGAAFLKFSVITKELAALLKHLVQNINNIVMFPLDSLLKGDLKGQKGDMKKTFEKACKDYESKYTKIEREKKQLAKEAGLIRTTISGPEVAEEMEKERRMFQLQMCEYLIKVNDIKAKKGAELVQHLVEYYRVENSFYQEGLKTIEHFKSYVDELAENVNKIKTRHDEEKKKLLDLRNLLKTSLSLDKETPPEKQGYSLHQLQTDKALGTEKTGFLHKRTEGLRKVYQKRRCEIKDGYLGIAHSTVSKAPVRMNLLTCQVKPSLEEQSKKYFDLVARDRTYHFMAETEEEAAEWISVLNNSKKYALDAVFDDSNSPSDIPNKGLQELTQCIVGQVRRLPCNDICCDCSAPDPQWLSTNLGILTCIECSGVHRQLGVHISRVQSLELDRLGTAQLLIAMTVGNADFNDVFEARLEPSKKPGPNSTMDERKQFIFAKYEKRKYVLKTSPSSSVMLQDLRQAVLLSDIGQLLRVFAEGVDLSAPVSDTYNNETALHFAVRQQDDSNLHIVDFLVQNLSRMDQFNHSGDTPFHLAARQNKADCVKILLRGGAKPSTENANGETALDIVIRNGYGQCEELMRQAMLGKLLQCEHVDFDWGLSGDNEDGADFSEEDDLDQQEKPQRNSRLQSPARRPAHRPQTLLQSPSGTFPNKLSRERISSEKTDGRRARSATDSVVMERPSMPPPPVPPRKVGSISMKKKAPNPPYMTHKRNASDPAFVNSPPPTPPARITSIRESPKGDSGSDRGNKASPTRPSSTTMDTMRKLLTDKPNLLLKNRPPSFEGPPPVPSKKKLSTASIESNGDGSSRPISTTSYYTAHSSQSDSRPNSQHESQPNSRPGSGRSSTSGVEEEKGTGDAPMPAPRVPKSPTGTSQKGLRRVRALYDCHADYEDELEFEEGEIIVVTGEADSEWWIGEVDGMPHRRGVFPVNFVEISNG</sequence>
<evidence type="ECO:0000256" key="6">
    <source>
        <dbReference type="ARBA" id="ARBA00022723"/>
    </source>
</evidence>
<dbReference type="Gene3D" id="2.30.30.40">
    <property type="entry name" value="SH3 Domains"/>
    <property type="match status" value="1"/>
</dbReference>
<evidence type="ECO:0000256" key="2">
    <source>
        <dbReference type="ARBA" id="ARBA00004496"/>
    </source>
</evidence>
<dbReference type="PROSITE" id="PS50088">
    <property type="entry name" value="ANK_REPEAT"/>
    <property type="match status" value="1"/>
</dbReference>
<dbReference type="Gene3D" id="1.25.40.20">
    <property type="entry name" value="Ankyrin repeat-containing domain"/>
    <property type="match status" value="1"/>
</dbReference>
<evidence type="ECO:0000256" key="1">
    <source>
        <dbReference type="ARBA" id="ARBA00004370"/>
    </source>
</evidence>
<reference evidence="19" key="1">
    <citation type="submission" date="2022-11" db="UniProtKB">
        <authorList>
            <consortium name="EnsemblMetazoa"/>
        </authorList>
    </citation>
    <scope>IDENTIFICATION</scope>
</reference>
<dbReference type="Pfam" id="PF12796">
    <property type="entry name" value="Ank_2"/>
    <property type="match status" value="1"/>
</dbReference>
<dbReference type="PANTHER" id="PTHR45854:SF3">
    <property type="entry name" value="ARFGAP WITH SH3 DOMAIN, ANK REPEAT AND PH DOMAIN-CONTAINING PROTEIN"/>
    <property type="match status" value="1"/>
</dbReference>
<dbReference type="SMART" id="SM00105">
    <property type="entry name" value="ArfGap"/>
    <property type="match status" value="1"/>
</dbReference>
<keyword evidence="6" id="KW-0479">Metal-binding</keyword>
<evidence type="ECO:0000256" key="11">
    <source>
        <dbReference type="PROSITE-ProRule" id="PRU00023"/>
    </source>
</evidence>
<dbReference type="SUPFAM" id="SSF57863">
    <property type="entry name" value="ArfGap/RecO-like zinc finger"/>
    <property type="match status" value="1"/>
</dbReference>
<dbReference type="GO" id="GO:0005737">
    <property type="term" value="C:cytoplasm"/>
    <property type="evidence" value="ECO:0007669"/>
    <property type="project" value="UniProtKB-SubCell"/>
</dbReference>
<dbReference type="InterPro" id="IPR002110">
    <property type="entry name" value="Ankyrin_rpt"/>
</dbReference>
<dbReference type="InterPro" id="IPR037278">
    <property type="entry name" value="ARFGAP/RecO"/>
</dbReference>
<dbReference type="Pfam" id="PF14604">
    <property type="entry name" value="SH3_9"/>
    <property type="match status" value="1"/>
</dbReference>
<dbReference type="InterPro" id="IPR001452">
    <property type="entry name" value="SH3_domain"/>
</dbReference>
<keyword evidence="20" id="KW-1185">Reference proteome</keyword>
<dbReference type="PRINTS" id="PR00405">
    <property type="entry name" value="REVINTRACTNG"/>
</dbReference>
<dbReference type="AlphaFoldDB" id="A0A913ZHT5"/>
<dbReference type="InterPro" id="IPR027267">
    <property type="entry name" value="AH/BAR_dom_sf"/>
</dbReference>
<evidence type="ECO:0000256" key="13">
    <source>
        <dbReference type="PROSITE-ProRule" id="PRU00288"/>
    </source>
</evidence>
<keyword evidence="10" id="KW-0472">Membrane</keyword>
<proteinExistence type="predicted"/>
<feature type="compositionally biased region" description="Polar residues" evidence="15">
    <location>
        <begin position="840"/>
        <end position="851"/>
    </location>
</feature>
<feature type="region of interest" description="Disordered" evidence="15">
    <location>
        <begin position="692"/>
        <end position="967"/>
    </location>
</feature>
<feature type="compositionally biased region" description="Polar residues" evidence="15">
    <location>
        <begin position="885"/>
        <end position="922"/>
    </location>
</feature>
<feature type="compositionally biased region" description="Acidic residues" evidence="15">
    <location>
        <begin position="693"/>
        <end position="707"/>
    </location>
</feature>
<evidence type="ECO:0000256" key="9">
    <source>
        <dbReference type="ARBA" id="ARBA00023043"/>
    </source>
</evidence>
<keyword evidence="14" id="KW-0175">Coiled coil</keyword>
<organism evidence="19 20">
    <name type="scientific">Patiria miniata</name>
    <name type="common">Bat star</name>
    <name type="synonym">Asterina miniata</name>
    <dbReference type="NCBI Taxonomy" id="46514"/>
    <lineage>
        <taxon>Eukaryota</taxon>
        <taxon>Metazoa</taxon>
        <taxon>Echinodermata</taxon>
        <taxon>Eleutherozoa</taxon>
        <taxon>Asterozoa</taxon>
        <taxon>Asteroidea</taxon>
        <taxon>Valvatacea</taxon>
        <taxon>Valvatida</taxon>
        <taxon>Asterinidae</taxon>
        <taxon>Patiria</taxon>
    </lineage>
</organism>
<evidence type="ECO:0008006" key="21">
    <source>
        <dbReference type="Google" id="ProtNLM"/>
    </source>
</evidence>
<dbReference type="Pfam" id="PF00169">
    <property type="entry name" value="PH"/>
    <property type="match status" value="1"/>
</dbReference>
<dbReference type="PRINTS" id="PR00452">
    <property type="entry name" value="SH3DOMAIN"/>
</dbReference>
<dbReference type="GO" id="GO:0005096">
    <property type="term" value="F:GTPase activator activity"/>
    <property type="evidence" value="ECO:0007669"/>
    <property type="project" value="UniProtKB-KW"/>
</dbReference>
<evidence type="ECO:0000313" key="19">
    <source>
        <dbReference type="EnsemblMetazoa" id="XP_038051343.1"/>
    </source>
</evidence>
<protein>
    <recommendedName>
        <fullName evidence="21">ArfGAP with SH3 domain, ANK repeat and PH domain-containing protein</fullName>
    </recommendedName>
</protein>